<dbReference type="Proteomes" id="UP000251993">
    <property type="component" value="Chromosome"/>
</dbReference>
<proteinExistence type="predicted"/>
<name>A0A344TM97_9BACT</name>
<reference evidence="1 2" key="1">
    <citation type="submission" date="2018-07" db="EMBL/GenBank/DDBJ databases">
        <title>Genome sequencing of Runella.</title>
        <authorList>
            <person name="Baek M.-G."/>
            <person name="Yi H."/>
        </authorList>
    </citation>
    <scope>NUCLEOTIDE SEQUENCE [LARGE SCALE GENOMIC DNA]</scope>
    <source>
        <strain evidence="1 2">HYN0085</strain>
    </source>
</reference>
<keyword evidence="2" id="KW-1185">Reference proteome</keyword>
<protein>
    <submittedName>
        <fullName evidence="1">Uncharacterized protein</fullName>
    </submittedName>
</protein>
<dbReference type="EMBL" id="CP030850">
    <property type="protein sequence ID" value="AXE19768.1"/>
    <property type="molecule type" value="Genomic_DNA"/>
</dbReference>
<dbReference type="AlphaFoldDB" id="A0A344TM97"/>
<sequence>MVFCSEKIGNGKLQTFCLNQTAARGVFILPRITCNFEVKITVSNRLIHYSILITGLFFASCNPERRVEGSKEAVERMKSMQIKRVTSPQVVTIVDDWGERIVKQAQLDWEAQAKKPNANLAALCQLQGIAEIDSLEQLYGVQILLLGTKDMKNGQLSAKEKEVLDAYLYNAENKLPQSTNIQKLGDSVLIYNAPIAVQNMICQKCFGDDATKLGLWRVKFLKNEVIRKVDGKSLVKNKK</sequence>
<evidence type="ECO:0000313" key="2">
    <source>
        <dbReference type="Proteomes" id="UP000251993"/>
    </source>
</evidence>
<dbReference type="OrthoDB" id="982178at2"/>
<dbReference type="KEGG" id="run:DR864_19490"/>
<gene>
    <name evidence="1" type="ORF">DR864_19490</name>
</gene>
<organism evidence="1 2">
    <name type="scientific">Runella rosea</name>
    <dbReference type="NCBI Taxonomy" id="2259595"/>
    <lineage>
        <taxon>Bacteria</taxon>
        <taxon>Pseudomonadati</taxon>
        <taxon>Bacteroidota</taxon>
        <taxon>Cytophagia</taxon>
        <taxon>Cytophagales</taxon>
        <taxon>Spirosomataceae</taxon>
        <taxon>Runella</taxon>
    </lineage>
</organism>
<accession>A0A344TM97</accession>
<evidence type="ECO:0000313" key="1">
    <source>
        <dbReference type="EMBL" id="AXE19768.1"/>
    </source>
</evidence>